<dbReference type="InterPro" id="IPR001632">
    <property type="entry name" value="WD40_G-protein_beta-like"/>
</dbReference>
<dbReference type="GO" id="GO:0005834">
    <property type="term" value="C:heterotrimeric G-protein complex"/>
    <property type="evidence" value="ECO:0000318"/>
    <property type="project" value="GO_Central"/>
</dbReference>
<reference evidence="6 8" key="2">
    <citation type="journal article" date="2018" name="Plant J.">
        <title>The Physcomitrella patens chromosome-scale assembly reveals moss genome structure and evolution.</title>
        <authorList>
            <person name="Lang D."/>
            <person name="Ullrich K.K."/>
            <person name="Murat F."/>
            <person name="Fuchs J."/>
            <person name="Jenkins J."/>
            <person name="Haas F.B."/>
            <person name="Piednoel M."/>
            <person name="Gundlach H."/>
            <person name="Van Bel M."/>
            <person name="Meyberg R."/>
            <person name="Vives C."/>
            <person name="Morata J."/>
            <person name="Symeonidi A."/>
            <person name="Hiss M."/>
            <person name="Muchero W."/>
            <person name="Kamisugi Y."/>
            <person name="Saleh O."/>
            <person name="Blanc G."/>
            <person name="Decker E.L."/>
            <person name="van Gessel N."/>
            <person name="Grimwood J."/>
            <person name="Hayes R.D."/>
            <person name="Graham S.W."/>
            <person name="Gunter L.E."/>
            <person name="McDaniel S.F."/>
            <person name="Hoernstein S.N.W."/>
            <person name="Larsson A."/>
            <person name="Li F.W."/>
            <person name="Perroud P.F."/>
            <person name="Phillips J."/>
            <person name="Ranjan P."/>
            <person name="Rokshar D.S."/>
            <person name="Rothfels C.J."/>
            <person name="Schneider L."/>
            <person name="Shu S."/>
            <person name="Stevenson D.W."/>
            <person name="Thummler F."/>
            <person name="Tillich M."/>
            <person name="Villarreal Aguilar J.C."/>
            <person name="Widiez T."/>
            <person name="Wong G.K."/>
            <person name="Wymore A."/>
            <person name="Zhang Y."/>
            <person name="Zimmer A.D."/>
            <person name="Quatrano R.S."/>
            <person name="Mayer K.F.X."/>
            <person name="Goodstein D."/>
            <person name="Casacuberta J.M."/>
            <person name="Vandepoele K."/>
            <person name="Reski R."/>
            <person name="Cuming A.C."/>
            <person name="Tuskan G.A."/>
            <person name="Maumus F."/>
            <person name="Salse J."/>
            <person name="Schmutz J."/>
            <person name="Rensing S.A."/>
        </authorList>
    </citation>
    <scope>NUCLEOTIDE SEQUENCE [LARGE SCALE GENOMIC DNA]</scope>
    <source>
        <strain evidence="7 8">cv. Gransden 2004</strain>
    </source>
</reference>
<keyword evidence="3" id="KW-0677">Repeat</keyword>
<accession>A0A2K1LB50</accession>
<gene>
    <name evidence="6" type="ORF">PHYPA_001666</name>
</gene>
<dbReference type="InterPro" id="IPR020472">
    <property type="entry name" value="WD40_PAC1"/>
</dbReference>
<dbReference type="GO" id="GO:0007186">
    <property type="term" value="P:G protein-coupled receptor signaling pathway"/>
    <property type="evidence" value="ECO:0000318"/>
    <property type="project" value="GO_Central"/>
</dbReference>
<dbReference type="Pfam" id="PF00400">
    <property type="entry name" value="WD40"/>
    <property type="match status" value="5"/>
</dbReference>
<protein>
    <submittedName>
        <fullName evidence="6 7">Uncharacterized protein</fullName>
    </submittedName>
</protein>
<dbReference type="Gramene" id="Pp3c1_35990V3.1">
    <property type="protein sequence ID" value="Pp3c1_35990V3.1"/>
    <property type="gene ID" value="Pp3c1_35990"/>
</dbReference>
<dbReference type="PANTHER" id="PTHR19850">
    <property type="entry name" value="GUANINE NUCLEOTIDE-BINDING PROTEIN BETA G PROTEIN BETA"/>
    <property type="match status" value="1"/>
</dbReference>
<dbReference type="PROSITE" id="PS50294">
    <property type="entry name" value="WD_REPEATS_REGION"/>
    <property type="match status" value="3"/>
</dbReference>
<name>A0A2K1LB50_PHYPA</name>
<dbReference type="EMBL" id="ABEU02000001">
    <property type="protein sequence ID" value="PNR63241.1"/>
    <property type="molecule type" value="Genomic_DNA"/>
</dbReference>
<evidence type="ECO:0000256" key="1">
    <source>
        <dbReference type="ARBA" id="ARBA00009768"/>
    </source>
</evidence>
<dbReference type="SUPFAM" id="SSF50978">
    <property type="entry name" value="WD40 repeat-like"/>
    <property type="match status" value="1"/>
</dbReference>
<dbReference type="Gene3D" id="2.130.10.10">
    <property type="entry name" value="YVTN repeat-like/Quinoprotein amine dehydrogenase"/>
    <property type="match status" value="2"/>
</dbReference>
<reference evidence="6 8" key="1">
    <citation type="journal article" date="2008" name="Science">
        <title>The Physcomitrella genome reveals evolutionary insights into the conquest of land by plants.</title>
        <authorList>
            <person name="Rensing S."/>
            <person name="Lang D."/>
            <person name="Zimmer A."/>
            <person name="Terry A."/>
            <person name="Salamov A."/>
            <person name="Shapiro H."/>
            <person name="Nishiyama T."/>
            <person name="Perroud P.-F."/>
            <person name="Lindquist E."/>
            <person name="Kamisugi Y."/>
            <person name="Tanahashi T."/>
            <person name="Sakakibara K."/>
            <person name="Fujita T."/>
            <person name="Oishi K."/>
            <person name="Shin-I T."/>
            <person name="Kuroki Y."/>
            <person name="Toyoda A."/>
            <person name="Suzuki Y."/>
            <person name="Hashimoto A."/>
            <person name="Yamaguchi K."/>
            <person name="Sugano A."/>
            <person name="Kohara Y."/>
            <person name="Fujiyama A."/>
            <person name="Anterola A."/>
            <person name="Aoki S."/>
            <person name="Ashton N."/>
            <person name="Barbazuk W.B."/>
            <person name="Barker E."/>
            <person name="Bennetzen J."/>
            <person name="Bezanilla M."/>
            <person name="Blankenship R."/>
            <person name="Cho S.H."/>
            <person name="Dutcher S."/>
            <person name="Estelle M."/>
            <person name="Fawcett J.A."/>
            <person name="Gundlach H."/>
            <person name="Hanada K."/>
            <person name="Heyl A."/>
            <person name="Hicks K.A."/>
            <person name="Hugh J."/>
            <person name="Lohr M."/>
            <person name="Mayer K."/>
            <person name="Melkozernov A."/>
            <person name="Murata T."/>
            <person name="Nelson D."/>
            <person name="Pils B."/>
            <person name="Prigge M."/>
            <person name="Reiss B."/>
            <person name="Renner T."/>
            <person name="Rombauts S."/>
            <person name="Rushton P."/>
            <person name="Sanderfoot A."/>
            <person name="Schween G."/>
            <person name="Shiu S.-H."/>
            <person name="Stueber K."/>
            <person name="Theodoulou F.L."/>
            <person name="Tu H."/>
            <person name="Van de Peer Y."/>
            <person name="Verrier P.J."/>
            <person name="Waters E."/>
            <person name="Wood A."/>
            <person name="Yang L."/>
            <person name="Cove D."/>
            <person name="Cuming A."/>
            <person name="Hasebe M."/>
            <person name="Lucas S."/>
            <person name="Mishler D.B."/>
            <person name="Reski R."/>
            <person name="Grigoriev I."/>
            <person name="Quatrano R.S."/>
            <person name="Boore J.L."/>
        </authorList>
    </citation>
    <scope>NUCLEOTIDE SEQUENCE [LARGE SCALE GENOMIC DNA]</scope>
    <source>
        <strain evidence="7 8">cv. Gransden 2004</strain>
    </source>
</reference>
<dbReference type="SMART" id="SM00320">
    <property type="entry name" value="WD40"/>
    <property type="match status" value="5"/>
</dbReference>
<dbReference type="InterPro" id="IPR015943">
    <property type="entry name" value="WD40/YVTN_repeat-like_dom_sf"/>
</dbReference>
<proteinExistence type="inferred from homology"/>
<keyword evidence="8" id="KW-1185">Reference proteome</keyword>
<organism evidence="6">
    <name type="scientific">Physcomitrium patens</name>
    <name type="common">Spreading-leaved earth moss</name>
    <name type="synonym">Physcomitrella patens</name>
    <dbReference type="NCBI Taxonomy" id="3218"/>
    <lineage>
        <taxon>Eukaryota</taxon>
        <taxon>Viridiplantae</taxon>
        <taxon>Streptophyta</taxon>
        <taxon>Embryophyta</taxon>
        <taxon>Bryophyta</taxon>
        <taxon>Bryophytina</taxon>
        <taxon>Bryopsida</taxon>
        <taxon>Funariidae</taxon>
        <taxon>Funariales</taxon>
        <taxon>Funariaceae</taxon>
        <taxon>Physcomitrium</taxon>
    </lineage>
</organism>
<feature type="repeat" description="WD" evidence="5">
    <location>
        <begin position="128"/>
        <end position="161"/>
    </location>
</feature>
<comment type="similarity">
    <text evidence="1">Belongs to the WD repeat G protein beta family.</text>
</comment>
<dbReference type="GO" id="GO:0005737">
    <property type="term" value="C:cytoplasm"/>
    <property type="evidence" value="ECO:0000318"/>
    <property type="project" value="GO_Central"/>
</dbReference>
<dbReference type="PaxDb" id="3218-PP1S28_162V6.1"/>
<dbReference type="PROSITE" id="PS50082">
    <property type="entry name" value="WD_REPEATS_2"/>
    <property type="match status" value="3"/>
</dbReference>
<dbReference type="PRINTS" id="PR00320">
    <property type="entry name" value="GPROTEINBRPT"/>
</dbReference>
<evidence type="ECO:0000313" key="8">
    <source>
        <dbReference type="Proteomes" id="UP000006727"/>
    </source>
</evidence>
<dbReference type="PIRSF" id="PIRSF002394">
    <property type="entry name" value="GN-bd_beta"/>
    <property type="match status" value="1"/>
</dbReference>
<feature type="repeat" description="WD" evidence="5">
    <location>
        <begin position="245"/>
        <end position="283"/>
    </location>
</feature>
<dbReference type="STRING" id="3218.A0A2K1LB50"/>
<dbReference type="InParanoid" id="A0A2K1LB50"/>
<keyword evidence="2 5" id="KW-0853">WD repeat</keyword>
<dbReference type="InterPro" id="IPR016346">
    <property type="entry name" value="G-protein_beta_1-5"/>
</dbReference>
<reference evidence="7" key="3">
    <citation type="submission" date="2020-12" db="UniProtKB">
        <authorList>
            <consortium name="EnsemblPlants"/>
        </authorList>
    </citation>
    <scope>IDENTIFICATION</scope>
</reference>
<keyword evidence="4" id="KW-0807">Transducer</keyword>
<evidence type="ECO:0000313" key="6">
    <source>
        <dbReference type="EMBL" id="PNR63241.1"/>
    </source>
</evidence>
<evidence type="ECO:0000256" key="3">
    <source>
        <dbReference type="ARBA" id="ARBA00022737"/>
    </source>
</evidence>
<evidence type="ECO:0000256" key="2">
    <source>
        <dbReference type="ARBA" id="ARBA00022574"/>
    </source>
</evidence>
<dbReference type="InterPro" id="IPR001680">
    <property type="entry name" value="WD40_rpt"/>
</dbReference>
<dbReference type="InterPro" id="IPR036322">
    <property type="entry name" value="WD40_repeat_dom_sf"/>
</dbReference>
<dbReference type="Proteomes" id="UP000006727">
    <property type="component" value="Chromosome 1"/>
</dbReference>
<dbReference type="EnsemblPlants" id="Pp3c1_35990V3.1">
    <property type="protein sequence ID" value="Pp3c1_35990V3.1"/>
    <property type="gene ID" value="Pp3c1_35990"/>
</dbReference>
<feature type="repeat" description="WD" evidence="5">
    <location>
        <begin position="36"/>
        <end position="78"/>
    </location>
</feature>
<sequence length="283" mass="30611">MSRMLFEKDPLASFAKSQGSKPVCVNNLSFKCVRTLQGHTGKIYSLDWAYRETSRIVSTSQDGRLIVWNAISSQKTHSFKLACAWVMAAAISPSGNTVACGGLDNVCSIFNLSSAPDKEDNLPVSGTLTGHAGYLSCCKYIPTQEEHIVTSSEDHTCRLWDAVTKGRHFGTGSDDGSCRLFDIGPGHELQQYWDKQALARGPVNVSSIAFSRSGRLLFAAYSNGNCNVWDTLLAKVVANLGGGRAEGHTNRVSCLELATDGDALCTGSWDTTLKVWSYAAKKP</sequence>
<dbReference type="CDD" id="cd00200">
    <property type="entry name" value="WD40"/>
    <property type="match status" value="1"/>
</dbReference>
<dbReference type="FunCoup" id="A0A2K1LB50">
    <property type="interactions" value="2432"/>
</dbReference>
<evidence type="ECO:0000256" key="4">
    <source>
        <dbReference type="ARBA" id="ARBA00023224"/>
    </source>
</evidence>
<dbReference type="PRINTS" id="PR00319">
    <property type="entry name" value="GPROTEINB"/>
</dbReference>
<evidence type="ECO:0000313" key="7">
    <source>
        <dbReference type="EnsemblPlants" id="Pp3c1_35990V3.1"/>
    </source>
</evidence>
<evidence type="ECO:0000256" key="5">
    <source>
        <dbReference type="PROSITE-ProRule" id="PRU00221"/>
    </source>
</evidence>
<dbReference type="GO" id="GO:0030159">
    <property type="term" value="F:signaling receptor complex adaptor activity"/>
    <property type="evidence" value="ECO:0000318"/>
    <property type="project" value="GO_Central"/>
</dbReference>
<dbReference type="AlphaFoldDB" id="A0A2K1LB50"/>